<comment type="similarity">
    <text evidence="3">Belongs to the HNH nuclease family.</text>
</comment>
<dbReference type="Pfam" id="PF01844">
    <property type="entry name" value="HNH"/>
    <property type="match status" value="1"/>
</dbReference>
<keyword evidence="8" id="KW-1185">Reference proteome</keyword>
<evidence type="ECO:0000256" key="3">
    <source>
        <dbReference type="ARBA" id="ARBA00038412"/>
    </source>
</evidence>
<keyword evidence="1" id="KW-0540">Nuclease</keyword>
<feature type="domain" description="HNH nuclease" evidence="6">
    <location>
        <begin position="38"/>
        <end position="92"/>
    </location>
</feature>
<name>A0ABS0KYR5_9BACT</name>
<keyword evidence="7" id="KW-0255">Endonuclease</keyword>
<evidence type="ECO:0000256" key="2">
    <source>
        <dbReference type="ARBA" id="ARBA00022801"/>
    </source>
</evidence>
<gene>
    <name evidence="7" type="ORF">I5L79_02240</name>
</gene>
<dbReference type="InterPro" id="IPR003615">
    <property type="entry name" value="HNH_nuc"/>
</dbReference>
<evidence type="ECO:0000259" key="6">
    <source>
        <dbReference type="SMART" id="SM00507"/>
    </source>
</evidence>
<organism evidence="7 8">
    <name type="scientific">Hymenobacter guriensis</name>
    <dbReference type="NCBI Taxonomy" id="2793065"/>
    <lineage>
        <taxon>Bacteria</taxon>
        <taxon>Pseudomonadati</taxon>
        <taxon>Bacteroidota</taxon>
        <taxon>Cytophagia</taxon>
        <taxon>Cytophagales</taxon>
        <taxon>Hymenobacteraceae</taxon>
        <taxon>Hymenobacter</taxon>
    </lineage>
</organism>
<proteinExistence type="inferred from homology"/>
<accession>A0ABS0KYR5</accession>
<dbReference type="Gene3D" id="1.10.30.50">
    <property type="match status" value="1"/>
</dbReference>
<dbReference type="PANTHER" id="PTHR41286">
    <property type="entry name" value="HNH NUCLEASE YAJD-RELATED"/>
    <property type="match status" value="1"/>
</dbReference>
<comment type="caution">
    <text evidence="7">The sequence shown here is derived from an EMBL/GenBank/DDBJ whole genome shotgun (WGS) entry which is preliminary data.</text>
</comment>
<protein>
    <recommendedName>
        <fullName evidence="4">Putative HNH nuclease YajD</fullName>
    </recommendedName>
</protein>
<feature type="region of interest" description="Disordered" evidence="5">
    <location>
        <begin position="1"/>
        <end position="21"/>
    </location>
</feature>
<evidence type="ECO:0000256" key="1">
    <source>
        <dbReference type="ARBA" id="ARBA00022722"/>
    </source>
</evidence>
<dbReference type="GO" id="GO:0004519">
    <property type="term" value="F:endonuclease activity"/>
    <property type="evidence" value="ECO:0007669"/>
    <property type="project" value="UniProtKB-KW"/>
</dbReference>
<keyword evidence="2" id="KW-0378">Hydrolase</keyword>
<dbReference type="RefSeq" id="WP_196953383.1">
    <property type="nucleotide sequence ID" value="NZ_JADWYK010000001.1"/>
</dbReference>
<evidence type="ECO:0000313" key="8">
    <source>
        <dbReference type="Proteomes" id="UP000601099"/>
    </source>
</evidence>
<evidence type="ECO:0000256" key="5">
    <source>
        <dbReference type="SAM" id="MobiDB-lite"/>
    </source>
</evidence>
<dbReference type="InterPro" id="IPR002711">
    <property type="entry name" value="HNH"/>
</dbReference>
<evidence type="ECO:0000313" key="7">
    <source>
        <dbReference type="EMBL" id="MBG8552344.1"/>
    </source>
</evidence>
<evidence type="ECO:0000256" key="4">
    <source>
        <dbReference type="ARBA" id="ARBA00040194"/>
    </source>
</evidence>
<sequence length="106" mass="12181">MPTLPSSPRRPWQPKQVPKEYVAHAARSPEYSTARWQKARKLHLSTEPCCRECTKRGRTVVATVVDHILPVRLGGGFWDTRNYQSLCKPCHARKSQSERTIQPKQS</sequence>
<dbReference type="CDD" id="cd00085">
    <property type="entry name" value="HNHc"/>
    <property type="match status" value="1"/>
</dbReference>
<dbReference type="Proteomes" id="UP000601099">
    <property type="component" value="Unassembled WGS sequence"/>
</dbReference>
<reference evidence="7 8" key="1">
    <citation type="submission" date="2020-11" db="EMBL/GenBank/DDBJ databases">
        <title>Hymenobacter sp.</title>
        <authorList>
            <person name="Kim M.K."/>
        </authorList>
    </citation>
    <scope>NUCLEOTIDE SEQUENCE [LARGE SCALE GENOMIC DNA]</scope>
    <source>
        <strain evidence="7 8">BT594</strain>
    </source>
</reference>
<dbReference type="EMBL" id="JADWYK010000001">
    <property type="protein sequence ID" value="MBG8552344.1"/>
    <property type="molecule type" value="Genomic_DNA"/>
</dbReference>
<dbReference type="PANTHER" id="PTHR41286:SF1">
    <property type="entry name" value="HNH NUCLEASE YAJD-RELATED"/>
    <property type="match status" value="1"/>
</dbReference>
<dbReference type="SMART" id="SM00507">
    <property type="entry name" value="HNHc"/>
    <property type="match status" value="1"/>
</dbReference>